<dbReference type="GO" id="GO:0016339">
    <property type="term" value="P:calcium-dependent cell-cell adhesion via plasma membrane cell adhesion molecules"/>
    <property type="evidence" value="ECO:0007669"/>
    <property type="project" value="TreeGrafter"/>
</dbReference>
<dbReference type="GO" id="GO:0034332">
    <property type="term" value="P:adherens junction organization"/>
    <property type="evidence" value="ECO:0007669"/>
    <property type="project" value="TreeGrafter"/>
</dbReference>
<dbReference type="EMBL" id="QRBI01000256">
    <property type="protein sequence ID" value="RMB90162.1"/>
    <property type="molecule type" value="Genomic_DNA"/>
</dbReference>
<dbReference type="SUPFAM" id="SSF49313">
    <property type="entry name" value="Cadherin-like"/>
    <property type="match status" value="2"/>
</dbReference>
<dbReference type="STRING" id="333673.A0A3M0INY4"/>
<dbReference type="PANTHER" id="PTHR24027:SF431">
    <property type="entry name" value="CADHERIN-RELATED FAMILY MEMBER 5-LIKE ISOFORM X1"/>
    <property type="match status" value="1"/>
</dbReference>
<dbReference type="InterPro" id="IPR002126">
    <property type="entry name" value="Cadherin-like_dom"/>
</dbReference>
<dbReference type="GO" id="GO:0005912">
    <property type="term" value="C:adherens junction"/>
    <property type="evidence" value="ECO:0007669"/>
    <property type="project" value="TreeGrafter"/>
</dbReference>
<dbReference type="GO" id="GO:0045296">
    <property type="term" value="F:cadherin binding"/>
    <property type="evidence" value="ECO:0007669"/>
    <property type="project" value="TreeGrafter"/>
</dbReference>
<evidence type="ECO:0000256" key="2">
    <source>
        <dbReference type="ARBA" id="ARBA00022737"/>
    </source>
</evidence>
<comment type="caution">
    <text evidence="9">The sequence shown here is derived from an EMBL/GenBank/DDBJ whole genome shotgun (WGS) entry which is preliminary data.</text>
</comment>
<dbReference type="AlphaFoldDB" id="A0A3M0INY4"/>
<dbReference type="InterPro" id="IPR039808">
    <property type="entry name" value="Cadherin"/>
</dbReference>
<feature type="chain" id="PRO_5017926308" description="Cadherin domain-containing protein" evidence="7">
    <location>
        <begin position="25"/>
        <end position="406"/>
    </location>
</feature>
<organism evidence="9 10">
    <name type="scientific">Hirundo rustica rustica</name>
    <dbReference type="NCBI Taxonomy" id="333673"/>
    <lineage>
        <taxon>Eukaryota</taxon>
        <taxon>Metazoa</taxon>
        <taxon>Chordata</taxon>
        <taxon>Craniata</taxon>
        <taxon>Vertebrata</taxon>
        <taxon>Euteleostomi</taxon>
        <taxon>Archelosauria</taxon>
        <taxon>Archosauria</taxon>
        <taxon>Dinosauria</taxon>
        <taxon>Saurischia</taxon>
        <taxon>Theropoda</taxon>
        <taxon>Coelurosauria</taxon>
        <taxon>Aves</taxon>
        <taxon>Neognathae</taxon>
        <taxon>Neoaves</taxon>
        <taxon>Telluraves</taxon>
        <taxon>Australaves</taxon>
        <taxon>Passeriformes</taxon>
        <taxon>Sylvioidea</taxon>
        <taxon>Hirundinidae</taxon>
        <taxon>Hirundo</taxon>
    </lineage>
</organism>
<dbReference type="CDD" id="cd11304">
    <property type="entry name" value="Cadherin_repeat"/>
    <property type="match status" value="2"/>
</dbReference>
<evidence type="ECO:0000256" key="5">
    <source>
        <dbReference type="PROSITE-ProRule" id="PRU00043"/>
    </source>
</evidence>
<dbReference type="PANTHER" id="PTHR24027">
    <property type="entry name" value="CADHERIN-23"/>
    <property type="match status" value="1"/>
</dbReference>
<keyword evidence="4" id="KW-0472">Membrane</keyword>
<keyword evidence="3 5" id="KW-0106">Calcium</keyword>
<proteinExistence type="predicted"/>
<dbReference type="Proteomes" id="UP000269221">
    <property type="component" value="Unassembled WGS sequence"/>
</dbReference>
<evidence type="ECO:0000256" key="1">
    <source>
        <dbReference type="ARBA" id="ARBA00004370"/>
    </source>
</evidence>
<comment type="subcellular location">
    <subcellularLocation>
        <location evidence="1">Membrane</location>
    </subcellularLocation>
</comment>
<dbReference type="GO" id="GO:0044331">
    <property type="term" value="P:cell-cell adhesion mediated by cadherin"/>
    <property type="evidence" value="ECO:0007669"/>
    <property type="project" value="TreeGrafter"/>
</dbReference>
<feature type="domain" description="Cadherin" evidence="8">
    <location>
        <begin position="50"/>
        <end position="167"/>
    </location>
</feature>
<dbReference type="Gene3D" id="2.60.40.60">
    <property type="entry name" value="Cadherins"/>
    <property type="match status" value="2"/>
</dbReference>
<evidence type="ECO:0000256" key="4">
    <source>
        <dbReference type="ARBA" id="ARBA00023136"/>
    </source>
</evidence>
<dbReference type="PROSITE" id="PS50268">
    <property type="entry name" value="CADHERIN_2"/>
    <property type="match status" value="2"/>
</dbReference>
<name>A0A3M0INY4_HIRRU</name>
<evidence type="ECO:0000313" key="10">
    <source>
        <dbReference type="Proteomes" id="UP000269221"/>
    </source>
</evidence>
<dbReference type="GO" id="GO:0000902">
    <property type="term" value="P:cell morphogenesis"/>
    <property type="evidence" value="ECO:0007669"/>
    <property type="project" value="TreeGrafter"/>
</dbReference>
<evidence type="ECO:0000313" key="9">
    <source>
        <dbReference type="EMBL" id="RMB90162.1"/>
    </source>
</evidence>
<dbReference type="InterPro" id="IPR015919">
    <property type="entry name" value="Cadherin-like_sf"/>
</dbReference>
<evidence type="ECO:0000259" key="8">
    <source>
        <dbReference type="PROSITE" id="PS50268"/>
    </source>
</evidence>
<evidence type="ECO:0000256" key="6">
    <source>
        <dbReference type="SAM" id="MobiDB-lite"/>
    </source>
</evidence>
<evidence type="ECO:0000256" key="3">
    <source>
        <dbReference type="ARBA" id="ARBA00022837"/>
    </source>
</evidence>
<evidence type="ECO:0000256" key="7">
    <source>
        <dbReference type="SAM" id="SignalP"/>
    </source>
</evidence>
<dbReference type="GO" id="GO:0016342">
    <property type="term" value="C:catenin complex"/>
    <property type="evidence" value="ECO:0007669"/>
    <property type="project" value="TreeGrafter"/>
</dbReference>
<feature type="signal peptide" evidence="7">
    <location>
        <begin position="1"/>
        <end position="24"/>
    </location>
</feature>
<reference evidence="9 10" key="1">
    <citation type="submission" date="2018-07" db="EMBL/GenBank/DDBJ databases">
        <title>A high quality draft genome assembly of the barn swallow (H. rustica rustica).</title>
        <authorList>
            <person name="Formenti G."/>
            <person name="Chiara M."/>
            <person name="Poveda L."/>
            <person name="Francoijs K.-J."/>
            <person name="Bonisoli-Alquati A."/>
            <person name="Canova L."/>
            <person name="Gianfranceschi L."/>
            <person name="Horner D.S."/>
            <person name="Saino N."/>
        </authorList>
    </citation>
    <scope>NUCLEOTIDE SEQUENCE [LARGE SCALE GENOMIC DNA]</scope>
    <source>
        <strain evidence="9">Chelidonia</strain>
        <tissue evidence="9">Blood</tissue>
    </source>
</reference>
<gene>
    <name evidence="9" type="ORF">DUI87_33431</name>
</gene>
<dbReference type="PRINTS" id="PR00205">
    <property type="entry name" value="CADHERIN"/>
</dbReference>
<dbReference type="GO" id="GO:0007043">
    <property type="term" value="P:cell-cell junction assembly"/>
    <property type="evidence" value="ECO:0007669"/>
    <property type="project" value="TreeGrafter"/>
</dbReference>
<dbReference type="SMART" id="SM00112">
    <property type="entry name" value="CA"/>
    <property type="match status" value="2"/>
</dbReference>
<accession>A0A3M0INY4</accession>
<keyword evidence="10" id="KW-1185">Reference proteome</keyword>
<dbReference type="GO" id="GO:0005509">
    <property type="term" value="F:calcium ion binding"/>
    <property type="evidence" value="ECO:0007669"/>
    <property type="project" value="UniProtKB-UniRule"/>
</dbReference>
<feature type="domain" description="Cadherin" evidence="8">
    <location>
        <begin position="182"/>
        <end position="308"/>
    </location>
</feature>
<feature type="region of interest" description="Disordered" evidence="6">
    <location>
        <begin position="361"/>
        <end position="406"/>
    </location>
</feature>
<dbReference type="GO" id="GO:0007156">
    <property type="term" value="P:homophilic cell adhesion via plasma membrane adhesion molecules"/>
    <property type="evidence" value="ECO:0007669"/>
    <property type="project" value="InterPro"/>
</dbReference>
<protein>
    <recommendedName>
        <fullName evidence="8">Cadherin domain-containing protein</fullName>
    </recommendedName>
</protein>
<dbReference type="GO" id="GO:0016477">
    <property type="term" value="P:cell migration"/>
    <property type="evidence" value="ECO:0007669"/>
    <property type="project" value="TreeGrafter"/>
</dbReference>
<keyword evidence="2" id="KW-0677">Repeat</keyword>
<dbReference type="GO" id="GO:0008013">
    <property type="term" value="F:beta-catenin binding"/>
    <property type="evidence" value="ECO:0007669"/>
    <property type="project" value="TreeGrafter"/>
</dbReference>
<keyword evidence="7" id="KW-0732">Signal</keyword>
<sequence>MAAASCPALLAACLALHLATGVRAPYGVSGVPGRLLAAPGTPGDARGQLAPVHSVVFSAQAEDADGDTLMYVIDTASVSRGGGGGCGGAGAICRPDRTDPPQPDARFFRIDLPNSGRVVLARALDFESRRHLEVVVTAVEMNTRERFNASARVRVNVLDGDDQYPQFLPCTPRAPHGPRVCTSPVYTANVTEGQLQAGPLSFSPGAVYAEDGTGGCGRPSPTPAGRGVRRGLEGGIPISVPPPGHESSRFHIDNATGAITLLRAVESSRQTPEICLSVMASQVNDPSKYAVARALVRVLARNRHPPRFPPRPGLNPQVRYTLSHGANQSQQLFQVMPNGLLVAQADQLRPGQSFRLQVLARDEESGETSNTTVELEVLWPGQAGTEEGKHPKTPQGPLRDPSVTPP</sequence>
<dbReference type="OrthoDB" id="8958491at2759"/>